<evidence type="ECO:0000313" key="4">
    <source>
        <dbReference type="EMBL" id="OQP52915.1"/>
    </source>
</evidence>
<evidence type="ECO:0000256" key="1">
    <source>
        <dbReference type="SAM" id="Phobius"/>
    </source>
</evidence>
<keyword evidence="1" id="KW-0812">Transmembrane</keyword>
<dbReference type="InterPro" id="IPR032508">
    <property type="entry name" value="FecR_C"/>
</dbReference>
<dbReference type="InterPro" id="IPR006860">
    <property type="entry name" value="FecR"/>
</dbReference>
<dbReference type="Gene3D" id="3.55.50.30">
    <property type="match status" value="1"/>
</dbReference>
<evidence type="ECO:0000259" key="2">
    <source>
        <dbReference type="Pfam" id="PF04773"/>
    </source>
</evidence>
<feature type="domain" description="Protein FecR C-terminal" evidence="3">
    <location>
        <begin position="347"/>
        <end position="412"/>
    </location>
</feature>
<gene>
    <name evidence="4" type="ORF">A4R26_28195</name>
</gene>
<dbReference type="PANTHER" id="PTHR30273:SF2">
    <property type="entry name" value="PROTEIN FECR"/>
    <property type="match status" value="1"/>
</dbReference>
<organism evidence="4 5">
    <name type="scientific">Niastella populi</name>
    <dbReference type="NCBI Taxonomy" id="550983"/>
    <lineage>
        <taxon>Bacteria</taxon>
        <taxon>Pseudomonadati</taxon>
        <taxon>Bacteroidota</taxon>
        <taxon>Chitinophagia</taxon>
        <taxon>Chitinophagales</taxon>
        <taxon>Chitinophagaceae</taxon>
        <taxon>Niastella</taxon>
    </lineage>
</organism>
<keyword evidence="1" id="KW-1133">Transmembrane helix</keyword>
<dbReference type="AlphaFoldDB" id="A0A1V9F3W0"/>
<dbReference type="STRING" id="550983.A4R26_28195"/>
<keyword evidence="5" id="KW-1185">Reference proteome</keyword>
<dbReference type="Proteomes" id="UP000192276">
    <property type="component" value="Unassembled WGS sequence"/>
</dbReference>
<dbReference type="InterPro" id="IPR012373">
    <property type="entry name" value="Ferrdict_sens_TM"/>
</dbReference>
<feature type="transmembrane region" description="Helical" evidence="1">
    <location>
        <begin position="86"/>
        <end position="107"/>
    </location>
</feature>
<accession>A0A1V9F3W0</accession>
<evidence type="ECO:0000259" key="3">
    <source>
        <dbReference type="Pfam" id="PF16344"/>
    </source>
</evidence>
<evidence type="ECO:0008006" key="6">
    <source>
        <dbReference type="Google" id="ProtNLM"/>
    </source>
</evidence>
<keyword evidence="1" id="KW-0472">Membrane</keyword>
<feature type="domain" description="FecR protein" evidence="2">
    <location>
        <begin position="189"/>
        <end position="291"/>
    </location>
</feature>
<dbReference type="Pfam" id="PF16344">
    <property type="entry name" value="FecR_C"/>
    <property type="match status" value="1"/>
</dbReference>
<dbReference type="GO" id="GO:0016989">
    <property type="term" value="F:sigma factor antagonist activity"/>
    <property type="evidence" value="ECO:0007669"/>
    <property type="project" value="TreeGrafter"/>
</dbReference>
<proteinExistence type="predicted"/>
<comment type="caution">
    <text evidence="4">The sequence shown here is derived from an EMBL/GenBank/DDBJ whole genome shotgun (WGS) entry which is preliminary data.</text>
</comment>
<dbReference type="EMBL" id="LWBP01000211">
    <property type="protein sequence ID" value="OQP52915.1"/>
    <property type="molecule type" value="Genomic_DNA"/>
</dbReference>
<dbReference type="Gene3D" id="2.60.120.1440">
    <property type="match status" value="1"/>
</dbReference>
<name>A0A1V9F3W0_9BACT</name>
<reference evidence="5" key="1">
    <citation type="submission" date="2016-04" db="EMBL/GenBank/DDBJ databases">
        <authorList>
            <person name="Chen L."/>
            <person name="Zhuang W."/>
            <person name="Wang G."/>
        </authorList>
    </citation>
    <scope>NUCLEOTIDE SEQUENCE [LARGE SCALE GENOMIC DNA]</scope>
    <source>
        <strain evidence="5">208</strain>
    </source>
</reference>
<protein>
    <recommendedName>
        <fullName evidence="6">Iron dicitrate transport regulator FecR</fullName>
    </recommendedName>
</protein>
<sequence length="414" mass="45916">MEDADYIAALLLKQLRQEITEVELEYLESWKAAHPSHARVAEQINDGEQLLADLQAMKQVDMDGWWQKISAQIPQVNKTVPFYRRWYAYAAAAAVLLVAGAITWQYWKPGHLPEPTNEKHLPYVVDVKPGGNRATLTLSNGTAIELAGAANGNLAKEGGTNVLKVKDGELKYEHAGTAAVNDNDVVWNTLTTPRGGRYSLQLPDGSKVWLNAASSIKYPAHFSTTERRVIVTGEAFFEVAAGNKKWPFKVMIPPRRGGAGEILEVLGTSFNISAYNDEADIRTTLLKGKVKIAALQLQAGEQSDFKVLSPGQQARIPHNVIAGKDPISIVNLEDVEEVSGWKDGMIHLEDADIRSIMRIISRWYNIEVSYEGQTPAYTFTGTLPLKENLSSVIKVLEYEGVRLRMQQNRIIVLP</sequence>
<evidence type="ECO:0000313" key="5">
    <source>
        <dbReference type="Proteomes" id="UP000192276"/>
    </source>
</evidence>
<dbReference type="PANTHER" id="PTHR30273">
    <property type="entry name" value="PERIPLASMIC SIGNAL SENSOR AND SIGMA FACTOR ACTIVATOR FECR-RELATED"/>
    <property type="match status" value="1"/>
</dbReference>
<dbReference type="Pfam" id="PF04773">
    <property type="entry name" value="FecR"/>
    <property type="match status" value="1"/>
</dbReference>